<proteinExistence type="predicted"/>
<dbReference type="OrthoDB" id="7340239at2"/>
<dbReference type="RefSeq" id="WP_044633648.1">
    <property type="nucleotide sequence ID" value="NZ_JTDW01000014.1"/>
</dbReference>
<accession>A0A0D7W3A8</accession>
<name>A0A0D7W3A8_9FLAO</name>
<gene>
    <name evidence="2" type="ORF">PW52_14235</name>
</gene>
<dbReference type="AlphaFoldDB" id="A0A0D7W3A8"/>
<evidence type="ECO:0000313" key="3">
    <source>
        <dbReference type="Proteomes" id="UP000032578"/>
    </source>
</evidence>
<feature type="domain" description="Lysozyme inhibitor LprI-like N-terminal" evidence="1">
    <location>
        <begin position="81"/>
        <end position="169"/>
    </location>
</feature>
<dbReference type="PATRIC" id="fig|1435349.4.peg.870"/>
<keyword evidence="3" id="KW-1185">Reference proteome</keyword>
<dbReference type="PANTHER" id="PTHR39176">
    <property type="entry name" value="PERIPLASMIC PROTEIN-RELATED"/>
    <property type="match status" value="1"/>
</dbReference>
<comment type="caution">
    <text evidence="2">The sequence shown here is derived from an EMBL/GenBank/DDBJ whole genome shotgun (WGS) entry which is preliminary data.</text>
</comment>
<dbReference type="InterPro" id="IPR009739">
    <property type="entry name" value="LprI-like_N"/>
</dbReference>
<dbReference type="Pfam" id="PF07007">
    <property type="entry name" value="LprI"/>
    <property type="match status" value="1"/>
</dbReference>
<reference evidence="2 3" key="1">
    <citation type="submission" date="2014-11" db="EMBL/GenBank/DDBJ databases">
        <title>Tamlana sedimentorum sp. nov., isolated from shallow sand sediments of the Sea of Japan.</title>
        <authorList>
            <person name="Romanenko L.A."/>
        </authorList>
    </citation>
    <scope>NUCLEOTIDE SEQUENCE [LARGE SCALE GENOMIC DNA]</scope>
    <source>
        <strain evidence="2 3">JCM 19808</strain>
    </source>
</reference>
<organism evidence="2 3">
    <name type="scientific">Neotamlana sedimentorum</name>
    <dbReference type="NCBI Taxonomy" id="1435349"/>
    <lineage>
        <taxon>Bacteria</taxon>
        <taxon>Pseudomonadati</taxon>
        <taxon>Bacteroidota</taxon>
        <taxon>Flavobacteriia</taxon>
        <taxon>Flavobacteriales</taxon>
        <taxon>Flavobacteriaceae</taxon>
        <taxon>Neotamlana</taxon>
    </lineage>
</organism>
<protein>
    <recommendedName>
        <fullName evidence="1">Lysozyme inhibitor LprI-like N-terminal domain-containing protein</fullName>
    </recommendedName>
</protein>
<dbReference type="PANTHER" id="PTHR39176:SF1">
    <property type="entry name" value="PERIPLASMIC PROTEIN"/>
    <property type="match status" value="1"/>
</dbReference>
<sequence length="180" mass="21141">MKSYLSLTLFLLIFSFSFGQRKLTESELINIQTQIEKDAVKLKDSLNSNKDEFTTEYEIEIKIDLYKVNELRKRKIEIDWSTAGMSNAVYQEEKGYDKLLNKYYSILKNKLSTEDRKALTESQRNWIKFRDSERKLSSIISYDQYSGGGTIQSNIRAGKFCEITEQRLIEIIGYINRIVE</sequence>
<dbReference type="Gene3D" id="1.20.1270.180">
    <property type="match status" value="1"/>
</dbReference>
<evidence type="ECO:0000259" key="1">
    <source>
        <dbReference type="Pfam" id="PF07007"/>
    </source>
</evidence>
<evidence type="ECO:0000313" key="2">
    <source>
        <dbReference type="EMBL" id="KJD33203.1"/>
    </source>
</evidence>
<dbReference type="EMBL" id="JTDW01000014">
    <property type="protein sequence ID" value="KJD33203.1"/>
    <property type="molecule type" value="Genomic_DNA"/>
</dbReference>
<dbReference type="Proteomes" id="UP000032578">
    <property type="component" value="Unassembled WGS sequence"/>
</dbReference>